<proteinExistence type="predicted"/>
<dbReference type="AlphaFoldDB" id="A0A3S9P808"/>
<evidence type="ECO:0000313" key="1">
    <source>
        <dbReference type="EMBL" id="AZQ64317.1"/>
    </source>
</evidence>
<dbReference type="InterPro" id="IPR021471">
    <property type="entry name" value="DUF3124"/>
</dbReference>
<protein>
    <submittedName>
        <fullName evidence="1">DUF3124 domain-containing protein</fullName>
    </submittedName>
</protein>
<dbReference type="Pfam" id="PF11322">
    <property type="entry name" value="DUF3124"/>
    <property type="match status" value="1"/>
</dbReference>
<gene>
    <name evidence="1" type="ORF">EI427_19500</name>
</gene>
<dbReference type="Proteomes" id="UP000267268">
    <property type="component" value="Chromosome 1"/>
</dbReference>
<sequence length="176" mass="20183">MTKLLNILLLFVTIVTFSCQKEVATNDMVLRSEEKDNNYISDSDLPSLNFKEKYYVSAYSDLYYQQGNTKFHCTVVLSLRNISLEDTLYFTDIKYYDSKGKLVRDYIKKNLVLKPLESAEYIVEQQEKEGGVGANFIVEYGTKNTPKNKALIEAINIGNFGRYGFSFKSDAVLINE</sequence>
<dbReference type="OrthoDB" id="283474at2"/>
<evidence type="ECO:0000313" key="2">
    <source>
        <dbReference type="Proteomes" id="UP000267268"/>
    </source>
</evidence>
<accession>A0A3S9P808</accession>
<name>A0A3S9P808_9BACT</name>
<dbReference type="KEGG" id="fll:EI427_19500"/>
<reference evidence="1 2" key="1">
    <citation type="submission" date="2018-12" db="EMBL/GenBank/DDBJ databases">
        <title>Flammeovirga pectinis sp. nov., isolated from the gut of the Korean scallop, Patinopecten yessoensis.</title>
        <authorList>
            <person name="Bae J.-W."/>
            <person name="Jeong Y.-S."/>
            <person name="Kang W."/>
        </authorList>
    </citation>
    <scope>NUCLEOTIDE SEQUENCE [LARGE SCALE GENOMIC DNA]</scope>
    <source>
        <strain evidence="1 2">L12M1</strain>
    </source>
</reference>
<keyword evidence="2" id="KW-1185">Reference proteome</keyword>
<organism evidence="1 2">
    <name type="scientific">Flammeovirga pectinis</name>
    <dbReference type="NCBI Taxonomy" id="2494373"/>
    <lineage>
        <taxon>Bacteria</taxon>
        <taxon>Pseudomonadati</taxon>
        <taxon>Bacteroidota</taxon>
        <taxon>Cytophagia</taxon>
        <taxon>Cytophagales</taxon>
        <taxon>Flammeovirgaceae</taxon>
        <taxon>Flammeovirga</taxon>
    </lineage>
</organism>
<dbReference type="EMBL" id="CP034562">
    <property type="protein sequence ID" value="AZQ64317.1"/>
    <property type="molecule type" value="Genomic_DNA"/>
</dbReference>
<dbReference type="PROSITE" id="PS51257">
    <property type="entry name" value="PROKAR_LIPOPROTEIN"/>
    <property type="match status" value="1"/>
</dbReference>
<dbReference type="RefSeq" id="WP_126617884.1">
    <property type="nucleotide sequence ID" value="NZ_CP034562.1"/>
</dbReference>